<gene>
    <name evidence="2" type="ORF">PPYR1160_LOCUS2733</name>
</gene>
<reference evidence="2" key="1">
    <citation type="submission" date="2021-01" db="EMBL/GenBank/DDBJ databases">
        <authorList>
            <person name="Corre E."/>
            <person name="Pelletier E."/>
            <person name="Niang G."/>
            <person name="Scheremetjew M."/>
            <person name="Finn R."/>
            <person name="Kale V."/>
            <person name="Holt S."/>
            <person name="Cochrane G."/>
            <person name="Meng A."/>
            <person name="Brown T."/>
            <person name="Cohen L."/>
        </authorList>
    </citation>
    <scope>NUCLEOTIDE SEQUENCE</scope>
    <source>
        <strain evidence="2">CCMP2078</strain>
    </source>
</reference>
<sequence>MSLDECMPYFRVGETVAIRASLEVLGEREGTICGDLDGDGKYEVEMARSQRRRICAKHLARRMRVSPSRLLERYSNPLKALRFSEEEARQVGDILGLEEDDVLIGDKATLPEVQRRMATSTGVIHLATHGLVDPQVGGRSGVALCGSSHGEAILTAHAVASMECMLQSPLVVLSACDSGRGEEFAEGVLGLARAFTMAGADSVVMSLWEVDDHATQRLMKLFYETWLEVEDADGAEADGAEADGADGEAKQVLRVKCSVVEAWTEAVRSWLTIHSDPERHLRARAYELLGMEITTGNDLSKEDLSKACYKAYVAQEKGSQLGDELLDVSKDLSEEDLSHEKSKYCHPLYWAAFGVVGV</sequence>
<proteinExistence type="predicted"/>
<feature type="domain" description="CHAT" evidence="1">
    <location>
        <begin position="78"/>
        <end position="357"/>
    </location>
</feature>
<dbReference type="InterPro" id="IPR024983">
    <property type="entry name" value="CHAT_dom"/>
</dbReference>
<evidence type="ECO:0000313" key="2">
    <source>
        <dbReference type="EMBL" id="CAD8253241.1"/>
    </source>
</evidence>
<accession>A0A7R9Y8X2</accession>
<dbReference type="EMBL" id="HBEA01003625">
    <property type="protein sequence ID" value="CAD8253241.1"/>
    <property type="molecule type" value="Transcribed_RNA"/>
</dbReference>
<protein>
    <recommendedName>
        <fullName evidence="1">CHAT domain-containing protein</fullName>
    </recommendedName>
</protein>
<evidence type="ECO:0000259" key="1">
    <source>
        <dbReference type="Pfam" id="PF12770"/>
    </source>
</evidence>
<name>A0A7R9Y8X2_9STRA</name>
<organism evidence="2">
    <name type="scientific">Pinguiococcus pyrenoidosus</name>
    <dbReference type="NCBI Taxonomy" id="172671"/>
    <lineage>
        <taxon>Eukaryota</taxon>
        <taxon>Sar</taxon>
        <taxon>Stramenopiles</taxon>
        <taxon>Ochrophyta</taxon>
        <taxon>Pinguiophyceae</taxon>
        <taxon>Pinguiochrysidales</taxon>
        <taxon>Pinguiochrysidaceae</taxon>
        <taxon>Pinguiococcus</taxon>
    </lineage>
</organism>
<dbReference type="AlphaFoldDB" id="A0A7R9Y8X2"/>
<dbReference type="Pfam" id="PF12770">
    <property type="entry name" value="CHAT"/>
    <property type="match status" value="1"/>
</dbReference>
<dbReference type="PANTHER" id="PTHR10098:SF111">
    <property type="entry name" value="CHAT DOMAIN-CONTAINING PROTEIN"/>
    <property type="match status" value="1"/>
</dbReference>
<dbReference type="PANTHER" id="PTHR10098">
    <property type="entry name" value="RAPSYN-RELATED"/>
    <property type="match status" value="1"/>
</dbReference>